<feature type="compositionally biased region" description="Basic residues" evidence="18">
    <location>
        <begin position="14"/>
        <end position="23"/>
    </location>
</feature>
<evidence type="ECO:0000256" key="18">
    <source>
        <dbReference type="SAM" id="MobiDB-lite"/>
    </source>
</evidence>
<dbReference type="PROSITE" id="PS50919">
    <property type="entry name" value="MIR"/>
    <property type="match status" value="3"/>
</dbReference>
<proteinExistence type="inferred from homology"/>
<protein>
    <recommendedName>
        <fullName evidence="16">Protein O-mannosyltransferase 1</fullName>
        <ecNumber evidence="4">2.4.1.109</ecNumber>
    </recommendedName>
    <alternativeName>
        <fullName evidence="17">Protein rotated abdomen</fullName>
    </alternativeName>
</protein>
<evidence type="ECO:0000256" key="19">
    <source>
        <dbReference type="SAM" id="Phobius"/>
    </source>
</evidence>
<dbReference type="FunCoup" id="A0A1S4EX29">
    <property type="interactions" value="371"/>
</dbReference>
<dbReference type="SUPFAM" id="SSF82109">
    <property type="entry name" value="MIR domain"/>
    <property type="match status" value="1"/>
</dbReference>
<feature type="transmembrane region" description="Helical" evidence="19">
    <location>
        <begin position="684"/>
        <end position="703"/>
    </location>
</feature>
<dbReference type="Pfam" id="PF02366">
    <property type="entry name" value="PMT"/>
    <property type="match status" value="1"/>
</dbReference>
<keyword evidence="9" id="KW-0256">Endoplasmic reticulum</keyword>
<dbReference type="VEuPathDB" id="VectorBase:AAEL000855"/>
<feature type="transmembrane region" description="Helical" evidence="19">
    <location>
        <begin position="644"/>
        <end position="664"/>
    </location>
</feature>
<comment type="subunit">
    <text evidence="15">Interacts with tw/POMT2.</text>
</comment>
<evidence type="ECO:0000256" key="7">
    <source>
        <dbReference type="ARBA" id="ARBA00022692"/>
    </source>
</evidence>
<evidence type="ECO:0000256" key="14">
    <source>
        <dbReference type="ARBA" id="ARBA00059310"/>
    </source>
</evidence>
<feature type="transmembrane region" description="Helical" evidence="19">
    <location>
        <begin position="311"/>
        <end position="334"/>
    </location>
</feature>
<evidence type="ECO:0000256" key="1">
    <source>
        <dbReference type="ARBA" id="ARBA00004477"/>
    </source>
</evidence>
<evidence type="ECO:0000256" key="6">
    <source>
        <dbReference type="ARBA" id="ARBA00022679"/>
    </source>
</evidence>
<evidence type="ECO:0000256" key="12">
    <source>
        <dbReference type="ARBA" id="ARBA00045085"/>
    </source>
</evidence>
<feature type="transmembrane region" description="Helical" evidence="19">
    <location>
        <begin position="227"/>
        <end position="245"/>
    </location>
</feature>
<accession>A0A1S4EX29</accession>
<comment type="pathway">
    <text evidence="2">Protein modification; protein glycosylation.</text>
</comment>
<dbReference type="SMART" id="SM00472">
    <property type="entry name" value="MIR"/>
    <property type="match status" value="3"/>
</dbReference>
<dbReference type="EnsemblMetazoa" id="AAEL000855-RA">
    <property type="protein sequence ID" value="AAEL000855-PA"/>
    <property type="gene ID" value="AAEL000855"/>
</dbReference>
<evidence type="ECO:0000256" key="17">
    <source>
        <dbReference type="ARBA" id="ARBA00079036"/>
    </source>
</evidence>
<reference evidence="20 21" key="1">
    <citation type="submission" date="2017-06" db="EMBL/GenBank/DDBJ databases">
        <title>Aedes aegypti genome working group (AGWG) sequencing and assembly.</title>
        <authorList>
            <consortium name="Aedes aegypti Genome Working Group (AGWG)"/>
            <person name="Matthews B.J."/>
        </authorList>
    </citation>
    <scope>NUCLEOTIDE SEQUENCE [LARGE SCALE GENOMIC DNA]</scope>
    <source>
        <strain evidence="20 21">LVP_AGWG</strain>
    </source>
</reference>
<feature type="compositionally biased region" description="Basic and acidic residues" evidence="18">
    <location>
        <begin position="41"/>
        <end position="59"/>
    </location>
</feature>
<keyword evidence="7 19" id="KW-0812">Transmembrane</keyword>
<dbReference type="UniPathway" id="UPA00378"/>
<dbReference type="InParanoid" id="A0A1S4EX29"/>
<keyword evidence="11 19" id="KW-0472">Membrane</keyword>
<dbReference type="EC" id="2.4.1.109" evidence="4"/>
<evidence type="ECO:0000256" key="9">
    <source>
        <dbReference type="ARBA" id="ARBA00022824"/>
    </source>
</evidence>
<dbReference type="PANTHER" id="PTHR10050:SF51">
    <property type="entry name" value="PROTEIN O-MANNOSYL-TRANSFERASE 1"/>
    <property type="match status" value="1"/>
</dbReference>
<sequence>METITTSQEESSLRNRKTQRKGKSTAEETKNAENSSIVGDGENKQKLQRDNGDEPEKLKTKSPPANVSGQSGRGSVKSDNEPRFVIRVQLDGASVVLFVLSFVTRFFRLSHPNGVVFDEIHYGRFASLYLRNTFYFDQHPPLGKMLIAGAASAVGYNGKFEFPKIGSEYDASVPIFAFRFVPALCGSLLAPVVYSILRQLKLSQSIAIIGGLLIVFDNALLTHSRFILMEPMLLLFSAVGLLFVLKFLNSQPFSVRWWSFGALAAASLTAGVCVKYVGFFSYVLACYIIGRHVWMQLPDRNQSNMHLLVKGLTKATLFISVSIALYLGCFYIHLETLNKAGPHDSVMTSAFQASLEGGLASITKGQPLRIQHGSQITLKHTHGRVCWMHSHAHVYPIKYKDGRGSSHQQQVTCYGFKDVNNWWIVKRPEKENIVVGEEPDYIQDGDVIQLVHGVTSRALNSHDVASAMTPLSQEVSCYIDYNISMPANLLWKVEIINAKDSKNKWNAITSQIRLIHVATNAALKFTGEQLPDWGFNQFEIAADRRQYTIDTIWNVEEHRYTQDAERKDVLEKLLKTEMIPLEPTKLSFWDKFSELQMKMLLHAEKMEGHMYSSEPFDWPLMDKGIAYWVDGSSNAQIHLLGNLVIWYSATLAIVAYIGLLVFYLIRRRRKFFDLSEDEWQQFRFGGEIFLAGYLIHYLPYYFVERTLFLYNYLPALLYKILLLCFVLEHIQLVIKKFVKAQLVSVIYSAVLYAWVAGVIYFFGKFSVLSYGTTELSADDVLKLRLKDTWDLIVHKP</sequence>
<evidence type="ECO:0000256" key="3">
    <source>
        <dbReference type="ARBA" id="ARBA00007222"/>
    </source>
</evidence>
<evidence type="ECO:0000313" key="20">
    <source>
        <dbReference type="EnsemblMetazoa" id="AAEL000855-PA"/>
    </source>
</evidence>
<dbReference type="AlphaFoldDB" id="A0A1S4EX29"/>
<dbReference type="FunFam" id="2.80.10.50:FF:000012">
    <property type="entry name" value="Protein O-mannosyl-transferase 1"/>
    <property type="match status" value="1"/>
</dbReference>
<feature type="compositionally biased region" description="Polar residues" evidence="18">
    <location>
        <begin position="1"/>
        <end position="10"/>
    </location>
</feature>
<dbReference type="OrthoDB" id="292747at2759"/>
<comment type="subcellular location">
    <subcellularLocation>
        <location evidence="1">Endoplasmic reticulum membrane</location>
        <topology evidence="1">Multi-pass membrane protein</topology>
    </subcellularLocation>
</comment>
<dbReference type="InterPro" id="IPR032421">
    <property type="entry name" value="PMT_4TMC"/>
</dbReference>
<feature type="transmembrane region" description="Helical" evidence="19">
    <location>
        <begin position="176"/>
        <end position="196"/>
    </location>
</feature>
<evidence type="ECO:0000256" key="8">
    <source>
        <dbReference type="ARBA" id="ARBA00022737"/>
    </source>
</evidence>
<dbReference type="InterPro" id="IPR027005">
    <property type="entry name" value="PMT-like"/>
</dbReference>
<gene>
    <name evidence="20" type="primary">5567188</name>
</gene>
<keyword evidence="5" id="KW-0328">Glycosyltransferase</keyword>
<dbReference type="Pfam" id="PF02815">
    <property type="entry name" value="MIR"/>
    <property type="match status" value="1"/>
</dbReference>
<dbReference type="Gene3D" id="2.80.10.50">
    <property type="match status" value="1"/>
</dbReference>
<dbReference type="GO" id="GO:0004169">
    <property type="term" value="F:dolichyl-phosphate-mannose-protein mannosyltransferase activity"/>
    <property type="evidence" value="ECO:0007669"/>
    <property type="project" value="UniProtKB-EC"/>
</dbReference>
<dbReference type="GO" id="GO:0005789">
    <property type="term" value="C:endoplasmic reticulum membrane"/>
    <property type="evidence" value="ECO:0007669"/>
    <property type="project" value="UniProtKB-SubCell"/>
</dbReference>
<feature type="transmembrane region" description="Helical" evidence="19">
    <location>
        <begin position="742"/>
        <end position="762"/>
    </location>
</feature>
<dbReference type="InterPro" id="IPR016093">
    <property type="entry name" value="MIR_motif"/>
</dbReference>
<feature type="transmembrane region" description="Helical" evidence="19">
    <location>
        <begin position="257"/>
        <end position="290"/>
    </location>
</feature>
<evidence type="ECO:0000256" key="16">
    <source>
        <dbReference type="ARBA" id="ARBA00073145"/>
    </source>
</evidence>
<evidence type="ECO:0000256" key="2">
    <source>
        <dbReference type="ARBA" id="ARBA00004922"/>
    </source>
</evidence>
<reference evidence="20" key="2">
    <citation type="submission" date="2020-05" db="UniProtKB">
        <authorList>
            <consortium name="EnsemblMetazoa"/>
        </authorList>
    </citation>
    <scope>IDENTIFICATION</scope>
    <source>
        <strain evidence="20">LVP_AGWG</strain>
    </source>
</reference>
<comment type="catalytic activity">
    <reaction evidence="13">
        <text>a di-trans,poly-cis-dolichyl beta-D-mannosyl phosphate + L-seryl-[protein] = 3-O-(alpha-D-mannosyl)-L-seryl-[protein] + a di-trans,poly-cis-dolichyl phosphate + H(+)</text>
        <dbReference type="Rhea" id="RHEA:17377"/>
        <dbReference type="Rhea" id="RHEA-COMP:9863"/>
        <dbReference type="Rhea" id="RHEA-COMP:13546"/>
        <dbReference type="Rhea" id="RHEA-COMP:19498"/>
        <dbReference type="Rhea" id="RHEA-COMP:19501"/>
        <dbReference type="ChEBI" id="CHEBI:15378"/>
        <dbReference type="ChEBI" id="CHEBI:29999"/>
        <dbReference type="ChEBI" id="CHEBI:57683"/>
        <dbReference type="ChEBI" id="CHEBI:58211"/>
        <dbReference type="ChEBI" id="CHEBI:137321"/>
        <dbReference type="EC" id="2.4.1.109"/>
    </reaction>
</comment>
<dbReference type="InterPro" id="IPR003342">
    <property type="entry name" value="ArnT-like_N"/>
</dbReference>
<evidence type="ECO:0000313" key="21">
    <source>
        <dbReference type="Proteomes" id="UP000008820"/>
    </source>
</evidence>
<evidence type="ECO:0000256" key="4">
    <source>
        <dbReference type="ARBA" id="ARBA00012839"/>
    </source>
</evidence>
<keyword evidence="21" id="KW-1185">Reference proteome</keyword>
<evidence type="ECO:0000256" key="11">
    <source>
        <dbReference type="ARBA" id="ARBA00023136"/>
    </source>
</evidence>
<comment type="similarity">
    <text evidence="3">Belongs to the glycosyltransferase 39 family.</text>
</comment>
<dbReference type="InterPro" id="IPR036300">
    <property type="entry name" value="MIR_dom_sf"/>
</dbReference>
<dbReference type="PANTHER" id="PTHR10050">
    <property type="entry name" value="DOLICHYL-PHOSPHATE-MANNOSE--PROTEIN MANNOSYLTRANSFERASE"/>
    <property type="match status" value="1"/>
</dbReference>
<keyword evidence="8" id="KW-0677">Repeat</keyword>
<keyword evidence="10 19" id="KW-1133">Transmembrane helix</keyword>
<keyword evidence="6" id="KW-0808">Transferase</keyword>
<feature type="transmembrane region" description="Helical" evidence="19">
    <location>
        <begin position="202"/>
        <end position="220"/>
    </location>
</feature>
<dbReference type="Pfam" id="PF16192">
    <property type="entry name" value="PMT_4TMC"/>
    <property type="match status" value="1"/>
</dbReference>
<evidence type="ECO:0000256" key="10">
    <source>
        <dbReference type="ARBA" id="ARBA00022989"/>
    </source>
</evidence>
<name>A0A1S4EX29_AEDAE</name>
<comment type="function">
    <text evidence="14">Rt/POMT1 and tw/POMT2 function as a protein O-mannosyltransferase in association with each other to generate and maintain normal muscle development.</text>
</comment>
<organism evidence="20 21">
    <name type="scientific">Aedes aegypti</name>
    <name type="common">Yellowfever mosquito</name>
    <name type="synonym">Culex aegypti</name>
    <dbReference type="NCBI Taxonomy" id="7159"/>
    <lineage>
        <taxon>Eukaryota</taxon>
        <taxon>Metazoa</taxon>
        <taxon>Ecdysozoa</taxon>
        <taxon>Arthropoda</taxon>
        <taxon>Hexapoda</taxon>
        <taxon>Insecta</taxon>
        <taxon>Pterygota</taxon>
        <taxon>Neoptera</taxon>
        <taxon>Endopterygota</taxon>
        <taxon>Diptera</taxon>
        <taxon>Nematocera</taxon>
        <taxon>Culicoidea</taxon>
        <taxon>Culicidae</taxon>
        <taxon>Culicinae</taxon>
        <taxon>Aedini</taxon>
        <taxon>Aedes</taxon>
        <taxon>Stegomyia</taxon>
    </lineage>
</organism>
<evidence type="ECO:0000256" key="15">
    <source>
        <dbReference type="ARBA" id="ARBA00061810"/>
    </source>
</evidence>
<feature type="transmembrane region" description="Helical" evidence="19">
    <location>
        <begin position="709"/>
        <end position="730"/>
    </location>
</feature>
<dbReference type="Proteomes" id="UP000008820">
    <property type="component" value="Chromosome 3"/>
</dbReference>
<dbReference type="CDD" id="cd23281">
    <property type="entry name" value="beta-trefoil_MIR_POMT1"/>
    <property type="match status" value="1"/>
</dbReference>
<evidence type="ECO:0000256" key="13">
    <source>
        <dbReference type="ARBA" id="ARBA00045102"/>
    </source>
</evidence>
<feature type="region of interest" description="Disordered" evidence="18">
    <location>
        <begin position="1"/>
        <end position="78"/>
    </location>
</feature>
<evidence type="ECO:0000256" key="5">
    <source>
        <dbReference type="ARBA" id="ARBA00022676"/>
    </source>
</evidence>
<comment type="catalytic activity">
    <reaction evidence="12">
        <text>a di-trans,poly-cis-dolichyl beta-D-mannosyl phosphate + L-threonyl-[protein] = 3-O-(alpha-D-mannosyl)-L-threonyl-[protein] + a di-trans,poly-cis-dolichyl phosphate + H(+)</text>
        <dbReference type="Rhea" id="RHEA:53396"/>
        <dbReference type="Rhea" id="RHEA-COMP:11060"/>
        <dbReference type="Rhea" id="RHEA-COMP:13547"/>
        <dbReference type="Rhea" id="RHEA-COMP:19498"/>
        <dbReference type="Rhea" id="RHEA-COMP:19501"/>
        <dbReference type="ChEBI" id="CHEBI:15378"/>
        <dbReference type="ChEBI" id="CHEBI:30013"/>
        <dbReference type="ChEBI" id="CHEBI:57683"/>
        <dbReference type="ChEBI" id="CHEBI:58211"/>
        <dbReference type="ChEBI" id="CHEBI:137323"/>
        <dbReference type="EC" id="2.4.1.109"/>
    </reaction>
</comment>